<evidence type="ECO:0008006" key="3">
    <source>
        <dbReference type="Google" id="ProtNLM"/>
    </source>
</evidence>
<reference evidence="1 2" key="1">
    <citation type="journal article" date="2000" name="Mar. Ecol. Prog. Ser.">
        <title>Phylogenetic characterization of endosymbionts in three hydrothermal vent mussels: influence on host distributions.</title>
        <authorList>
            <person name="Fujiwara Y."/>
            <person name="Takai K."/>
            <person name="Uematsu K."/>
            <person name="Tsuchida S."/>
            <person name="Hunt J.C."/>
            <person name="Hashimoto J."/>
        </authorList>
    </citation>
    <scope>NUCLEOTIDE SEQUENCE [LARGE SCALE GENOMIC DNA]</scope>
    <source>
        <strain evidence="1 2">Myojin Knoll</strain>
    </source>
</reference>
<sequence>MIDNDNIDNNINSLLGSYNFDIKITRDARFMDQKVTPDVLTIVADCIIQFVGSESKEFTARNIWENGYTNENVKDIFNKPDVSNKKARSEYDKFFAQPLRMLAYAGVLNLRKVRNRNFFTVNNYGVLSYISIKERNALNFIIKYLTKVLVDSDIFKLFNNFFLNNNEQNFHNLKSKYEQFIIDNTSINQTTEVRRIFTKILNPLCYNEKVNGTKSGYFSKDVTGYDELMYNRTNWRDVNKKRGETRIEYDSRVQKSENAKNAFIKFTVEKAKRLIKERHKYISEVDDAEAVGKATQAHHIFPKSTYPKIESYLENLILLTGTQHNSKAHPNNNTHLVDKDYQLSCILSKFDSIEKSINTNDGFYSKEDFIFVLNEGVSPNDKFNENGSFKEIKEKVVFEYQQTG</sequence>
<proteinExistence type="predicted"/>
<reference evidence="1 2" key="2">
    <citation type="journal article" date="2016" name="ISME J.">
        <title>Heterogeneous composition of key metabolic gene clusters in a vent mussel symbiont population.</title>
        <authorList>
            <person name="Ikuta T."/>
            <person name="Takaki Y."/>
            <person name="Nagai Y."/>
            <person name="Shimamura S."/>
            <person name="Tsuda M."/>
            <person name="Kawagucci S."/>
            <person name="Aoki Y."/>
            <person name="Inoue K."/>
            <person name="Teruya M."/>
            <person name="Satou K."/>
            <person name="Teruya K."/>
            <person name="Shimoji M."/>
            <person name="Tamotsu H."/>
            <person name="Hirano T."/>
            <person name="Maruyama T."/>
            <person name="Yoshida T."/>
        </authorList>
    </citation>
    <scope>NUCLEOTIDE SEQUENCE [LARGE SCALE GENOMIC DNA]</scope>
    <source>
        <strain evidence="1 2">Myojin Knoll</strain>
    </source>
</reference>
<protein>
    <recommendedName>
        <fullName evidence="3">Restriction endonuclease</fullName>
    </recommendedName>
</protein>
<name>A0A0P0UT77_9GAMM</name>
<dbReference type="OrthoDB" id="403927at2"/>
<evidence type="ECO:0000313" key="2">
    <source>
        <dbReference type="Proteomes" id="UP000067399"/>
    </source>
</evidence>
<keyword evidence="2" id="KW-1185">Reference proteome</keyword>
<dbReference type="AlphaFoldDB" id="A0A0P0UT77"/>
<dbReference type="KEGG" id="ebh:BSEPE_1406"/>
<dbReference type="REBASE" id="127732">
    <property type="entry name" value="EbaMkORF1405P"/>
</dbReference>
<dbReference type="RefSeq" id="WP_066045600.1">
    <property type="nucleotide sequence ID" value="NZ_AP013042.1"/>
</dbReference>
<gene>
    <name evidence="1" type="ORF">BSEPE_1406</name>
</gene>
<dbReference type="EMBL" id="AP013042">
    <property type="protein sequence ID" value="BAS68387.1"/>
    <property type="molecule type" value="Genomic_DNA"/>
</dbReference>
<organism evidence="1 2">
    <name type="scientific">endosymbiont of Bathymodiolus septemdierum str. Myojin knoll</name>
    <dbReference type="NCBI Taxonomy" id="1303921"/>
    <lineage>
        <taxon>Bacteria</taxon>
        <taxon>Pseudomonadati</taxon>
        <taxon>Pseudomonadota</taxon>
        <taxon>Gammaproteobacteria</taxon>
        <taxon>sulfur-oxidizing symbionts</taxon>
    </lineage>
</organism>
<accession>A0A0P0UT77</accession>
<evidence type="ECO:0000313" key="1">
    <source>
        <dbReference type="EMBL" id="BAS68387.1"/>
    </source>
</evidence>
<dbReference type="Proteomes" id="UP000067399">
    <property type="component" value="Chromosome"/>
</dbReference>